<keyword evidence="7" id="KW-0808">Transferase</keyword>
<dbReference type="SUPFAM" id="SSF57850">
    <property type="entry name" value="RING/U-box"/>
    <property type="match status" value="1"/>
</dbReference>
<dbReference type="GO" id="GO:0061630">
    <property type="term" value="F:ubiquitin protein ligase activity"/>
    <property type="evidence" value="ECO:0007669"/>
    <property type="project" value="UniProtKB-EC"/>
</dbReference>
<evidence type="ECO:0000256" key="7">
    <source>
        <dbReference type="ARBA" id="ARBA00022679"/>
    </source>
</evidence>
<dbReference type="GO" id="GO:0008270">
    <property type="term" value="F:zinc ion binding"/>
    <property type="evidence" value="ECO:0007669"/>
    <property type="project" value="UniProtKB-KW"/>
</dbReference>
<dbReference type="VEuPathDB" id="FungiDB:BON22_5150"/>
<proteinExistence type="inferred from homology"/>
<feature type="region of interest" description="Disordered" evidence="13">
    <location>
        <begin position="318"/>
        <end position="349"/>
    </location>
</feature>
<dbReference type="InterPro" id="IPR056437">
    <property type="entry name" value="Znf-C2H2_ZNF598/HEL2"/>
</dbReference>
<dbReference type="EC" id="2.3.2.27" evidence="4"/>
<comment type="pathway">
    <text evidence="3">Protein modification; protein ubiquitination.</text>
</comment>
<dbReference type="GO" id="GO:0005737">
    <property type="term" value="C:cytoplasm"/>
    <property type="evidence" value="ECO:0007669"/>
    <property type="project" value="UniProtKB-SubCell"/>
</dbReference>
<dbReference type="InterPro" id="IPR041888">
    <property type="entry name" value="RING-HC_ZNF598/HEL2"/>
</dbReference>
<comment type="similarity">
    <text evidence="11">Belongs to the ZNF598/HEL2 family.</text>
</comment>
<feature type="region of interest" description="Disordered" evidence="13">
    <location>
        <begin position="527"/>
        <end position="622"/>
    </location>
</feature>
<keyword evidence="8" id="KW-0479">Metal-binding</keyword>
<dbReference type="InterPro" id="IPR013087">
    <property type="entry name" value="Znf_C2H2_type"/>
</dbReference>
<feature type="region of interest" description="Disordered" evidence="13">
    <location>
        <begin position="1"/>
        <end position="50"/>
    </location>
</feature>
<organism evidence="16">
    <name type="scientific">Cyberlindnera fabianii</name>
    <name type="common">Yeast</name>
    <name type="synonym">Hansenula fabianii</name>
    <dbReference type="NCBI Taxonomy" id="36022"/>
    <lineage>
        <taxon>Eukaryota</taxon>
        <taxon>Fungi</taxon>
        <taxon>Dikarya</taxon>
        <taxon>Ascomycota</taxon>
        <taxon>Saccharomycotina</taxon>
        <taxon>Saccharomycetes</taxon>
        <taxon>Phaffomycetales</taxon>
        <taxon>Phaffomycetaceae</taxon>
        <taxon>Cyberlindnera</taxon>
    </lineage>
</organism>
<dbReference type="PhylomeDB" id="A0A061AY87"/>
<dbReference type="OrthoDB" id="3838338at2759"/>
<name>A0A061AY87_CYBFA</name>
<dbReference type="PROSITE" id="PS00028">
    <property type="entry name" value="ZINC_FINGER_C2H2_1"/>
    <property type="match status" value="1"/>
</dbReference>
<reference evidence="16" key="1">
    <citation type="journal article" date="2014" name="Genome Announc.">
        <title>Genome sequence of the yeast Cyberlindnera fabianii (Hansenula fabianii).</title>
        <authorList>
            <person name="Freel K.C."/>
            <person name="Sarilar V."/>
            <person name="Neuveglise C."/>
            <person name="Devillers H."/>
            <person name="Friedrich A."/>
            <person name="Schacherer J."/>
        </authorList>
    </citation>
    <scope>NUCLEOTIDE SEQUENCE</scope>
    <source>
        <strain evidence="16">YJS4271</strain>
    </source>
</reference>
<keyword evidence="10" id="KW-0862">Zinc</keyword>
<accession>A0A061AY87</accession>
<dbReference type="Gene3D" id="3.30.40.10">
    <property type="entry name" value="Zinc/RING finger domain, C3HC4 (zinc finger)"/>
    <property type="match status" value="1"/>
</dbReference>
<evidence type="ECO:0000256" key="6">
    <source>
        <dbReference type="ARBA" id="ARBA00022553"/>
    </source>
</evidence>
<evidence type="ECO:0000259" key="15">
    <source>
        <dbReference type="PROSITE" id="PS50157"/>
    </source>
</evidence>
<evidence type="ECO:0000256" key="2">
    <source>
        <dbReference type="ARBA" id="ARBA00004496"/>
    </source>
</evidence>
<keyword evidence="5" id="KW-0963">Cytoplasm</keyword>
<dbReference type="EMBL" id="LK052888">
    <property type="protein sequence ID" value="CDR39704.1"/>
    <property type="molecule type" value="Genomic_DNA"/>
</dbReference>
<evidence type="ECO:0000313" key="16">
    <source>
        <dbReference type="EMBL" id="CDR39704.1"/>
    </source>
</evidence>
<protein>
    <recommendedName>
        <fullName evidence="4">RING-type E3 ubiquitin transferase</fullName>
        <ecNumber evidence="4">2.3.2.27</ecNumber>
    </recommendedName>
</protein>
<dbReference type="SMART" id="SM00355">
    <property type="entry name" value="ZnF_C2H2"/>
    <property type="match status" value="4"/>
</dbReference>
<evidence type="ECO:0000256" key="1">
    <source>
        <dbReference type="ARBA" id="ARBA00000900"/>
    </source>
</evidence>
<keyword evidence="6" id="KW-0597">Phosphoprotein</keyword>
<dbReference type="InterPro" id="IPR044288">
    <property type="entry name" value="ZNF598/HEL2"/>
</dbReference>
<feature type="domain" description="C2H2-type" evidence="15">
    <location>
        <begin position="147"/>
        <end position="169"/>
    </location>
</feature>
<dbReference type="PANTHER" id="PTHR22938">
    <property type="entry name" value="ZINC FINGER PROTEIN 598"/>
    <property type="match status" value="1"/>
</dbReference>
<evidence type="ECO:0000256" key="9">
    <source>
        <dbReference type="ARBA" id="ARBA00022771"/>
    </source>
</evidence>
<feature type="compositionally biased region" description="Basic residues" evidence="13">
    <location>
        <begin position="610"/>
        <end position="622"/>
    </location>
</feature>
<evidence type="ECO:0000259" key="14">
    <source>
        <dbReference type="PROSITE" id="PS50089"/>
    </source>
</evidence>
<feature type="compositionally biased region" description="Polar residues" evidence="13">
    <location>
        <begin position="334"/>
        <end position="346"/>
    </location>
</feature>
<evidence type="ECO:0000256" key="13">
    <source>
        <dbReference type="SAM" id="MobiDB-lite"/>
    </source>
</evidence>
<evidence type="ECO:0000256" key="8">
    <source>
        <dbReference type="ARBA" id="ARBA00022723"/>
    </source>
</evidence>
<comment type="subcellular location">
    <subcellularLocation>
        <location evidence="2">Cytoplasm</location>
    </subcellularLocation>
</comment>
<evidence type="ECO:0000256" key="5">
    <source>
        <dbReference type="ARBA" id="ARBA00022490"/>
    </source>
</evidence>
<dbReference type="InterPro" id="IPR001841">
    <property type="entry name" value="Znf_RING"/>
</dbReference>
<dbReference type="InterPro" id="IPR013083">
    <property type="entry name" value="Znf_RING/FYVE/PHD"/>
</dbReference>
<evidence type="ECO:0000256" key="4">
    <source>
        <dbReference type="ARBA" id="ARBA00012483"/>
    </source>
</evidence>
<dbReference type="Pfam" id="PF23230">
    <property type="entry name" value="zf-C2H2_13"/>
    <property type="match status" value="1"/>
</dbReference>
<dbReference type="Pfam" id="PF23202">
    <property type="entry name" value="PAH_ZNF598"/>
    <property type="match status" value="1"/>
</dbReference>
<dbReference type="Pfam" id="PF25447">
    <property type="entry name" value="RING_ZNF598"/>
    <property type="match status" value="1"/>
</dbReference>
<dbReference type="PROSITE" id="PS50157">
    <property type="entry name" value="ZINC_FINGER_C2H2_2"/>
    <property type="match status" value="1"/>
</dbReference>
<evidence type="ECO:0000256" key="12">
    <source>
        <dbReference type="PROSITE-ProRule" id="PRU00042"/>
    </source>
</evidence>
<evidence type="ECO:0000256" key="10">
    <source>
        <dbReference type="ARBA" id="ARBA00022833"/>
    </source>
</evidence>
<evidence type="ECO:0000256" key="11">
    <source>
        <dbReference type="ARBA" id="ARBA00035113"/>
    </source>
</evidence>
<feature type="compositionally biased region" description="Low complexity" evidence="13">
    <location>
        <begin position="580"/>
        <end position="590"/>
    </location>
</feature>
<feature type="region of interest" description="Disordered" evidence="13">
    <location>
        <begin position="467"/>
        <end position="493"/>
    </location>
</feature>
<keyword evidence="9 12" id="KW-0863">Zinc-finger</keyword>
<sequence length="622" mass="69485">MSSRVQDKGRRKPHPARRNGTNPGPGSSSKSTWKRVLADDNNTGTDDDDEFDEKKQCIICAEKIKYSALSPCNHTTCHKCTFRQRALYEKKACLVCRSENDTLIFTEQLGKEYDNFNTSNLHLKNDKYGIYFTSQNAHDDTMNMLSFRCQICKETCSDLKQLTEHIRSHDKYICTICSNNKKAFPFELKVYTLRQLQNHQMRGDEKGFPGHPLCAFCKGRRFYSDDELNVHLRQDHERCHVCDELQPLEPRFFKNYPDLEAHFKAEHHCCGFPECLEQKFVVFPDEMELQLHMAKVHGIKNATAAFGTTGRGFQSQLSTFRSPSAGNSSSSSSNHRNGTPNNNKSADSVETKRLRFEERAKHYLNSSSTGFKQFQDINSNYQNGRIDCAGLKSSYKELFKGNSEEEIFLLLNNLSQILPKNSAAALDLIAFVNKHNQKKTDIESFPALPGSDASGLNYGSWGSQSSGKSAKAKSSLDDFPALPTSSSTPAYTPHKQTVKYKTLTVNKSGKSTGYVKVNTGNSNYVPNYLSPAANAPKPTRTAKKDDPDFPELPKLATKKVIPRVNPIPQGNGQWDSRPGSSASSSAASSSMNLNELGQNLPDGTPITVKGKGKKKKQILFST</sequence>
<dbReference type="GO" id="GO:0043022">
    <property type="term" value="F:ribosome binding"/>
    <property type="evidence" value="ECO:0007669"/>
    <property type="project" value="TreeGrafter"/>
</dbReference>
<dbReference type="CDD" id="cd16615">
    <property type="entry name" value="RING-HC_ZNF598"/>
    <property type="match status" value="1"/>
</dbReference>
<dbReference type="GO" id="GO:0016567">
    <property type="term" value="P:protein ubiquitination"/>
    <property type="evidence" value="ECO:0007669"/>
    <property type="project" value="TreeGrafter"/>
</dbReference>
<dbReference type="AlphaFoldDB" id="A0A061AY87"/>
<evidence type="ECO:0000256" key="3">
    <source>
        <dbReference type="ARBA" id="ARBA00004906"/>
    </source>
</evidence>
<dbReference type="PANTHER" id="PTHR22938:SF0">
    <property type="entry name" value="E3 UBIQUITIN-PROTEIN LIGASE ZNF598"/>
    <property type="match status" value="1"/>
</dbReference>
<dbReference type="GO" id="GO:0072344">
    <property type="term" value="P:rescue of stalled ribosome"/>
    <property type="evidence" value="ECO:0007669"/>
    <property type="project" value="InterPro"/>
</dbReference>
<dbReference type="InterPro" id="IPR057634">
    <property type="entry name" value="PAH_ZNF598/HEL2"/>
</dbReference>
<gene>
    <name evidence="16" type="ORF">CYFA0S_03e06282g</name>
</gene>
<feature type="domain" description="RING-type" evidence="14">
    <location>
        <begin position="57"/>
        <end position="97"/>
    </location>
</feature>
<feature type="compositionally biased region" description="Polar residues" evidence="13">
    <location>
        <begin position="19"/>
        <end position="31"/>
    </location>
</feature>
<dbReference type="PROSITE" id="PS50089">
    <property type="entry name" value="ZF_RING_2"/>
    <property type="match status" value="1"/>
</dbReference>
<feature type="compositionally biased region" description="Low complexity" evidence="13">
    <location>
        <begin position="322"/>
        <end position="333"/>
    </location>
</feature>
<comment type="catalytic activity">
    <reaction evidence="1">
        <text>S-ubiquitinyl-[E2 ubiquitin-conjugating enzyme]-L-cysteine + [acceptor protein]-L-lysine = [E2 ubiquitin-conjugating enzyme]-L-cysteine + N(6)-ubiquitinyl-[acceptor protein]-L-lysine.</text>
        <dbReference type="EC" id="2.3.2.27"/>
    </reaction>
</comment>